<evidence type="ECO:0000313" key="15">
    <source>
        <dbReference type="Proteomes" id="UP000440578"/>
    </source>
</evidence>
<dbReference type="SUPFAM" id="SSF52058">
    <property type="entry name" value="L domain-like"/>
    <property type="match status" value="1"/>
</dbReference>
<evidence type="ECO:0000313" key="14">
    <source>
        <dbReference type="EMBL" id="KAF0297359.1"/>
    </source>
</evidence>
<keyword evidence="2" id="KW-0433">Leucine-rich repeat</keyword>
<dbReference type="InterPro" id="IPR000483">
    <property type="entry name" value="Cys-rich_flank_reg_C"/>
</dbReference>
<dbReference type="InterPro" id="IPR007110">
    <property type="entry name" value="Ig-like_dom"/>
</dbReference>
<dbReference type="FunFam" id="3.80.10.10:FF:000082">
    <property type="entry name" value="Leucine-rich repeat-containing 24"/>
    <property type="match status" value="1"/>
</dbReference>
<dbReference type="SUPFAM" id="SSF48726">
    <property type="entry name" value="Immunoglobulin"/>
    <property type="match status" value="1"/>
</dbReference>
<dbReference type="Pfam" id="PF13855">
    <property type="entry name" value="LRR_8"/>
    <property type="match status" value="2"/>
</dbReference>
<gene>
    <name evidence="14" type="primary">lrit2</name>
    <name evidence="14" type="ORF">FJT64_005177</name>
</gene>
<dbReference type="GO" id="GO:0005886">
    <property type="term" value="C:plasma membrane"/>
    <property type="evidence" value="ECO:0007669"/>
    <property type="project" value="TreeGrafter"/>
</dbReference>
<keyword evidence="15" id="KW-1185">Reference proteome</keyword>
<evidence type="ECO:0000256" key="2">
    <source>
        <dbReference type="ARBA" id="ARBA00022614"/>
    </source>
</evidence>
<evidence type="ECO:0000256" key="12">
    <source>
        <dbReference type="SAM" id="SignalP"/>
    </source>
</evidence>
<dbReference type="InterPro" id="IPR032675">
    <property type="entry name" value="LRR_dom_sf"/>
</dbReference>
<evidence type="ECO:0000256" key="1">
    <source>
        <dbReference type="ARBA" id="ARBA00004167"/>
    </source>
</evidence>
<evidence type="ECO:0000256" key="8">
    <source>
        <dbReference type="ARBA" id="ARBA00023157"/>
    </source>
</evidence>
<dbReference type="InterPro" id="IPR001611">
    <property type="entry name" value="Leu-rich_rpt"/>
</dbReference>
<proteinExistence type="predicted"/>
<dbReference type="InterPro" id="IPR003599">
    <property type="entry name" value="Ig_sub"/>
</dbReference>
<dbReference type="InterPro" id="IPR013098">
    <property type="entry name" value="Ig_I-set"/>
</dbReference>
<dbReference type="InterPro" id="IPR013783">
    <property type="entry name" value="Ig-like_fold"/>
</dbReference>
<dbReference type="PROSITE" id="PS50835">
    <property type="entry name" value="IG_LIKE"/>
    <property type="match status" value="1"/>
</dbReference>
<evidence type="ECO:0000256" key="11">
    <source>
        <dbReference type="SAM" id="Phobius"/>
    </source>
</evidence>
<organism evidence="14 15">
    <name type="scientific">Amphibalanus amphitrite</name>
    <name type="common">Striped barnacle</name>
    <name type="synonym">Balanus amphitrite</name>
    <dbReference type="NCBI Taxonomy" id="1232801"/>
    <lineage>
        <taxon>Eukaryota</taxon>
        <taxon>Metazoa</taxon>
        <taxon>Ecdysozoa</taxon>
        <taxon>Arthropoda</taxon>
        <taxon>Crustacea</taxon>
        <taxon>Multicrustacea</taxon>
        <taxon>Cirripedia</taxon>
        <taxon>Thoracica</taxon>
        <taxon>Thoracicalcarea</taxon>
        <taxon>Balanomorpha</taxon>
        <taxon>Balanoidea</taxon>
        <taxon>Balanidae</taxon>
        <taxon>Amphibalaninae</taxon>
        <taxon>Amphibalanus</taxon>
    </lineage>
</organism>
<reference evidence="14 15" key="1">
    <citation type="submission" date="2019-07" db="EMBL/GenBank/DDBJ databases">
        <title>Draft genome assembly of a fouling barnacle, Amphibalanus amphitrite (Darwin, 1854): The first reference genome for Thecostraca.</title>
        <authorList>
            <person name="Kim W."/>
        </authorList>
    </citation>
    <scope>NUCLEOTIDE SEQUENCE [LARGE SCALE GENOMIC DNA]</scope>
    <source>
        <strain evidence="14">SNU_AA5</strain>
        <tissue evidence="14">Soma without cirri and trophi</tissue>
    </source>
</reference>
<dbReference type="SMART" id="SM00409">
    <property type="entry name" value="IG"/>
    <property type="match status" value="1"/>
</dbReference>
<feature type="signal peptide" evidence="12">
    <location>
        <begin position="1"/>
        <end position="23"/>
    </location>
</feature>
<keyword evidence="8" id="KW-1015">Disulfide bond</keyword>
<accession>A0A6A4VWU1</accession>
<dbReference type="PANTHER" id="PTHR24369:SF210">
    <property type="entry name" value="CHAOPTIN-RELATED"/>
    <property type="match status" value="1"/>
</dbReference>
<dbReference type="Gene3D" id="3.80.10.10">
    <property type="entry name" value="Ribonuclease Inhibitor"/>
    <property type="match status" value="2"/>
</dbReference>
<dbReference type="Proteomes" id="UP000440578">
    <property type="component" value="Unassembled WGS sequence"/>
</dbReference>
<evidence type="ECO:0000256" key="6">
    <source>
        <dbReference type="ARBA" id="ARBA00022989"/>
    </source>
</evidence>
<keyword evidence="5" id="KW-0677">Repeat</keyword>
<name>A0A6A4VWU1_AMPAM</name>
<evidence type="ECO:0000256" key="5">
    <source>
        <dbReference type="ARBA" id="ARBA00022737"/>
    </source>
</evidence>
<keyword evidence="3 11" id="KW-0812">Transmembrane</keyword>
<dbReference type="AlphaFoldDB" id="A0A6A4VWU1"/>
<evidence type="ECO:0000256" key="4">
    <source>
        <dbReference type="ARBA" id="ARBA00022729"/>
    </source>
</evidence>
<dbReference type="Pfam" id="PF07679">
    <property type="entry name" value="I-set"/>
    <property type="match status" value="1"/>
</dbReference>
<keyword evidence="7 11" id="KW-0472">Membrane</keyword>
<dbReference type="PANTHER" id="PTHR24369">
    <property type="entry name" value="ANTIGEN BSP, PUTATIVE-RELATED"/>
    <property type="match status" value="1"/>
</dbReference>
<dbReference type="InterPro" id="IPR036179">
    <property type="entry name" value="Ig-like_dom_sf"/>
</dbReference>
<protein>
    <submittedName>
        <fullName evidence="14">Leucine-rich repeat, immunoglobulin-like domain and transmembrane domain-containing protein 2</fullName>
    </submittedName>
</protein>
<comment type="subcellular location">
    <subcellularLocation>
        <location evidence="1">Membrane</location>
        <topology evidence="1">Single-pass membrane protein</topology>
    </subcellularLocation>
</comment>
<dbReference type="SMART" id="SM00369">
    <property type="entry name" value="LRR_TYP"/>
    <property type="match status" value="6"/>
</dbReference>
<comment type="caution">
    <text evidence="14">The sequence shown here is derived from an EMBL/GenBank/DDBJ whole genome shotgun (WGS) entry which is preliminary data.</text>
</comment>
<feature type="region of interest" description="Disordered" evidence="10">
    <location>
        <begin position="407"/>
        <end position="444"/>
    </location>
</feature>
<evidence type="ECO:0000256" key="9">
    <source>
        <dbReference type="ARBA" id="ARBA00023180"/>
    </source>
</evidence>
<evidence type="ECO:0000256" key="10">
    <source>
        <dbReference type="SAM" id="MobiDB-lite"/>
    </source>
</evidence>
<feature type="transmembrane region" description="Helical" evidence="11">
    <location>
        <begin position="378"/>
        <end position="401"/>
    </location>
</feature>
<sequence>MRWRRAMAAVPVLLLLLMPAVQSEGKCPEGCQCIWKYGRQAVECQNAQLQAVPDGLDVGTQVLDLSGNELRELPAEVFRRAGLVNLQRVYLANCRLGRVADTALAGLTNLIDLDLSGNKLTSVPQAALRSVPALRELKLANNPIQRVTADAFAAVPGLVKLDLSDCQILEVETAAFDALNILEILKISGNRLRELAEPTVMALRSLHNVELHANPWECDCRLRPMRDWLHRQNVPYPIAPTCHGPPRLAGRTFEQLRPEEFACRPQLLPMVRQLAVTARQNVTLTCRISAEPAASVSWFWRGQQLDNSTILPGGRRPRVVQQGGAERVSCLIIPAVSAGDADGEFVCVGANRAGDAETSFTLSVGEPEPVVQPSDAGMVAGLVVGLLLLLLVIAVCAILLVRRLRRRQDQEAKSKPPPPSGLGSVVTVETAPDDDVNPVQKPPRLTELGYGSPAVYVRSAPDLINEIDGRRPAEYGSLAGYGATPAYGTAPVYGGTPVYGTTSAYGGTPLYGSSTPYGPAPGGEGSTVGYGATPVYTGGGHVNHLADESYELQQLGSPAGSELGRSADPAVYGYPADFGLPMPELGSPQPAVADGLRPLSTSSAEFDLSTSRDSVGSAGRRRWQGGGPADRVGQPAGTDV</sequence>
<feature type="chain" id="PRO_5025630608" evidence="12">
    <location>
        <begin position="24"/>
        <end position="640"/>
    </location>
</feature>
<evidence type="ECO:0000256" key="3">
    <source>
        <dbReference type="ARBA" id="ARBA00022692"/>
    </source>
</evidence>
<dbReference type="Gene3D" id="2.60.40.10">
    <property type="entry name" value="Immunoglobulins"/>
    <property type="match status" value="1"/>
</dbReference>
<dbReference type="InterPro" id="IPR003598">
    <property type="entry name" value="Ig_sub2"/>
</dbReference>
<dbReference type="OrthoDB" id="643377at2759"/>
<evidence type="ECO:0000259" key="13">
    <source>
        <dbReference type="PROSITE" id="PS50835"/>
    </source>
</evidence>
<dbReference type="SMART" id="SM00082">
    <property type="entry name" value="LRRCT"/>
    <property type="match status" value="1"/>
</dbReference>
<keyword evidence="4 12" id="KW-0732">Signal</keyword>
<feature type="domain" description="Ig-like" evidence="13">
    <location>
        <begin position="265"/>
        <end position="363"/>
    </location>
</feature>
<dbReference type="InterPro" id="IPR050541">
    <property type="entry name" value="LRR_TM_domain-containing"/>
</dbReference>
<dbReference type="SMART" id="SM00408">
    <property type="entry name" value="IGc2"/>
    <property type="match status" value="1"/>
</dbReference>
<keyword evidence="6 11" id="KW-1133">Transmembrane helix</keyword>
<dbReference type="PROSITE" id="PS51450">
    <property type="entry name" value="LRR"/>
    <property type="match status" value="1"/>
</dbReference>
<feature type="compositionally biased region" description="Polar residues" evidence="10">
    <location>
        <begin position="599"/>
        <end position="614"/>
    </location>
</feature>
<keyword evidence="9" id="KW-0325">Glycoprotein</keyword>
<dbReference type="InterPro" id="IPR003591">
    <property type="entry name" value="Leu-rich_rpt_typical-subtyp"/>
</dbReference>
<dbReference type="EMBL" id="VIIS01001497">
    <property type="protein sequence ID" value="KAF0297359.1"/>
    <property type="molecule type" value="Genomic_DNA"/>
</dbReference>
<evidence type="ECO:0000256" key="7">
    <source>
        <dbReference type="ARBA" id="ARBA00023136"/>
    </source>
</evidence>
<feature type="region of interest" description="Disordered" evidence="10">
    <location>
        <begin position="582"/>
        <end position="640"/>
    </location>
</feature>